<reference evidence="3" key="1">
    <citation type="journal article" date="2019" name="Int. J. Syst. Evol. Microbiol.">
        <title>The Global Catalogue of Microorganisms (GCM) 10K type strain sequencing project: providing services to taxonomists for standard genome sequencing and annotation.</title>
        <authorList>
            <consortium name="The Broad Institute Genomics Platform"/>
            <consortium name="The Broad Institute Genome Sequencing Center for Infectious Disease"/>
            <person name="Wu L."/>
            <person name="Ma J."/>
        </authorList>
    </citation>
    <scope>NUCLEOTIDE SEQUENCE [LARGE SCALE GENOMIC DNA]</scope>
    <source>
        <strain evidence="3">NBRC 106396</strain>
    </source>
</reference>
<dbReference type="EMBL" id="JBHTCP010000049">
    <property type="protein sequence ID" value="MFC7372974.1"/>
    <property type="molecule type" value="Genomic_DNA"/>
</dbReference>
<evidence type="ECO:0000313" key="2">
    <source>
        <dbReference type="EMBL" id="MFC7372974.1"/>
    </source>
</evidence>
<keyword evidence="1" id="KW-0175">Coiled coil</keyword>
<organism evidence="2 3">
    <name type="scientific">Fictibacillus iocasae</name>
    <dbReference type="NCBI Taxonomy" id="2715437"/>
    <lineage>
        <taxon>Bacteria</taxon>
        <taxon>Bacillati</taxon>
        <taxon>Bacillota</taxon>
        <taxon>Bacilli</taxon>
        <taxon>Bacillales</taxon>
        <taxon>Fictibacillaceae</taxon>
        <taxon>Fictibacillus</taxon>
    </lineage>
</organism>
<dbReference type="Proteomes" id="UP001596549">
    <property type="component" value="Unassembled WGS sequence"/>
</dbReference>
<evidence type="ECO:0000256" key="1">
    <source>
        <dbReference type="SAM" id="Coils"/>
    </source>
</evidence>
<name>A0ABW2NUC6_9BACL</name>
<accession>A0ABW2NUC6</accession>
<keyword evidence="3" id="KW-1185">Reference proteome</keyword>
<sequence length="85" mass="10192">MKKEQDINPLILDKLDETLGRLDRFQAKLDIMERNFDIMENEMGRYHSAVVVKFEEMQERIKFLEAQIEYLLDNKYPDEPAVTLQ</sequence>
<protein>
    <submittedName>
        <fullName evidence="2">Uncharacterized protein</fullName>
    </submittedName>
</protein>
<dbReference type="RefSeq" id="WP_379750541.1">
    <property type="nucleotide sequence ID" value="NZ_JBHTCP010000049.1"/>
</dbReference>
<feature type="coiled-coil region" evidence="1">
    <location>
        <begin position="15"/>
        <end position="74"/>
    </location>
</feature>
<proteinExistence type="predicted"/>
<gene>
    <name evidence="2" type="ORF">ACFQPF_15145</name>
</gene>
<comment type="caution">
    <text evidence="2">The sequence shown here is derived from an EMBL/GenBank/DDBJ whole genome shotgun (WGS) entry which is preliminary data.</text>
</comment>
<evidence type="ECO:0000313" key="3">
    <source>
        <dbReference type="Proteomes" id="UP001596549"/>
    </source>
</evidence>